<dbReference type="Proteomes" id="UP000001593">
    <property type="component" value="Unassembled WGS sequence"/>
</dbReference>
<evidence type="ECO:0000256" key="1">
    <source>
        <dbReference type="ARBA" id="ARBA00004308"/>
    </source>
</evidence>
<name>A7T165_NEMVE</name>
<protein>
    <recommendedName>
        <fullName evidence="4">SAC domain-containing protein</fullName>
    </recommendedName>
</protein>
<dbReference type="eggNOG" id="KOG1888">
    <property type="taxonomic scope" value="Eukaryota"/>
</dbReference>
<dbReference type="GO" id="GO:0046856">
    <property type="term" value="P:phosphatidylinositol dephosphorylation"/>
    <property type="evidence" value="ECO:0007669"/>
    <property type="project" value="InterPro"/>
</dbReference>
<dbReference type="InParanoid" id="A7T165"/>
<keyword evidence="2" id="KW-0378">Hydrolase</keyword>
<dbReference type="HOGENOM" id="CLU_1877863_0_0_1"/>
<evidence type="ECO:0000256" key="2">
    <source>
        <dbReference type="ARBA" id="ARBA00022801"/>
    </source>
</evidence>
<keyword evidence="3" id="KW-0472">Membrane</keyword>
<gene>
    <name evidence="5" type="ORF">NEMVEDRAFT_v1g220765</name>
</gene>
<dbReference type="GO" id="GO:0043813">
    <property type="term" value="F:phosphatidylinositol-3,5-bisphosphate 5-phosphatase activity"/>
    <property type="evidence" value="ECO:0007669"/>
    <property type="project" value="InterPro"/>
</dbReference>
<dbReference type="PANTHER" id="PTHR45738">
    <property type="entry name" value="POLYPHOSPHOINOSITIDE PHOSPHATASE"/>
    <property type="match status" value="1"/>
</dbReference>
<dbReference type="InterPro" id="IPR043573">
    <property type="entry name" value="Fig4-like"/>
</dbReference>
<evidence type="ECO:0000259" key="4">
    <source>
        <dbReference type="Pfam" id="PF02383"/>
    </source>
</evidence>
<reference evidence="5 6" key="1">
    <citation type="journal article" date="2007" name="Science">
        <title>Sea anemone genome reveals ancestral eumetazoan gene repertoire and genomic organization.</title>
        <authorList>
            <person name="Putnam N.H."/>
            <person name="Srivastava M."/>
            <person name="Hellsten U."/>
            <person name="Dirks B."/>
            <person name="Chapman J."/>
            <person name="Salamov A."/>
            <person name="Terry A."/>
            <person name="Shapiro H."/>
            <person name="Lindquist E."/>
            <person name="Kapitonov V.V."/>
            <person name="Jurka J."/>
            <person name="Genikhovich G."/>
            <person name="Grigoriev I.V."/>
            <person name="Lucas S.M."/>
            <person name="Steele R.E."/>
            <person name="Finnerty J.R."/>
            <person name="Technau U."/>
            <person name="Martindale M.Q."/>
            <person name="Rokhsar D.S."/>
        </authorList>
    </citation>
    <scope>NUCLEOTIDE SEQUENCE [LARGE SCALE GENOMIC DNA]</scope>
    <source>
        <strain evidence="6">CH2 X CH6</strain>
    </source>
</reference>
<dbReference type="PhylomeDB" id="A7T165"/>
<dbReference type="EMBL" id="DS470082">
    <property type="protein sequence ID" value="EDO30298.1"/>
    <property type="molecule type" value="Genomic_DNA"/>
</dbReference>
<keyword evidence="6" id="KW-1185">Reference proteome</keyword>
<dbReference type="PANTHER" id="PTHR45738:SF5">
    <property type="entry name" value="POLYPHOSPHOINOSITIDE PHOSPHATASE"/>
    <property type="match status" value="1"/>
</dbReference>
<dbReference type="AlphaFoldDB" id="A7T165"/>
<evidence type="ECO:0000256" key="3">
    <source>
        <dbReference type="ARBA" id="ARBA00023136"/>
    </source>
</evidence>
<comment type="subcellular location">
    <subcellularLocation>
        <location evidence="1">Endomembrane system</location>
    </subcellularLocation>
</comment>
<dbReference type="InterPro" id="IPR002013">
    <property type="entry name" value="SAC_dom"/>
</dbReference>
<dbReference type="STRING" id="45351.A7T165"/>
<proteinExistence type="predicted"/>
<organism evidence="5 6">
    <name type="scientific">Nematostella vectensis</name>
    <name type="common">Starlet sea anemone</name>
    <dbReference type="NCBI Taxonomy" id="45351"/>
    <lineage>
        <taxon>Eukaryota</taxon>
        <taxon>Metazoa</taxon>
        <taxon>Cnidaria</taxon>
        <taxon>Anthozoa</taxon>
        <taxon>Hexacorallia</taxon>
        <taxon>Actiniaria</taxon>
        <taxon>Edwardsiidae</taxon>
        <taxon>Nematostella</taxon>
    </lineage>
</organism>
<evidence type="ECO:0000313" key="5">
    <source>
        <dbReference type="EMBL" id="EDO30298.1"/>
    </source>
</evidence>
<feature type="domain" description="SAC" evidence="4">
    <location>
        <begin position="60"/>
        <end position="121"/>
    </location>
</feature>
<dbReference type="Pfam" id="PF02383">
    <property type="entry name" value="Syja_N"/>
    <property type="match status" value="1"/>
</dbReference>
<evidence type="ECO:0000313" key="6">
    <source>
        <dbReference type="Proteomes" id="UP000001593"/>
    </source>
</evidence>
<accession>A7T165</accession>
<sequence>MALVMDFRCKAQLHKEENKMEYTQRQIKELLSTINAGNTLRSNKPYETASKGLSRSMSAYGILGFVRFLEGYYIVLITERRKQAQIGAHTIYKVEDTKLVPIPNESIVQKIQHPDESRQEKKYYCGERVMVAVIVL</sequence>
<dbReference type="GO" id="GO:0012505">
    <property type="term" value="C:endomembrane system"/>
    <property type="evidence" value="ECO:0007669"/>
    <property type="project" value="UniProtKB-SubCell"/>
</dbReference>